<evidence type="ECO:0000313" key="2">
    <source>
        <dbReference type="Proteomes" id="UP001600888"/>
    </source>
</evidence>
<accession>A0ABR4EF04</accession>
<gene>
    <name evidence="1" type="ORF">FJTKL_12137</name>
</gene>
<reference evidence="1 2" key="1">
    <citation type="submission" date="2024-03" db="EMBL/GenBank/DDBJ databases">
        <title>A high-quality draft genome sequence of Diaporthe vaccinii, a causative agent of upright dieback and viscid rot disease in cranberry plants.</title>
        <authorList>
            <person name="Sarrasin M."/>
            <person name="Lang B.F."/>
            <person name="Burger G."/>
        </authorList>
    </citation>
    <scope>NUCLEOTIDE SEQUENCE [LARGE SCALE GENOMIC DNA]</scope>
    <source>
        <strain evidence="1 2">IS7</strain>
    </source>
</reference>
<sequence>MCRLLSIGSTAVPPDRLRPGYARLRLVVVGLDEVGEVLGLLVAVVVVAVAVVVVRGADVLHLVDAAALGATLDGAVAGDLDGGNCALALVRSRLRTSARRILQHCYSKSRASSGDGGLWWTYGQPDDSVRVDRVAGAAGVLLLAGGADQDRLLQGSFPRGIQGLHVEDVNTLHLAQNLQTLNTSGLLQVGGDGAGLGTGSHKVVDGLDVCSCTSISWGARGCFHPPPVPPRRPASSAQANWKVIAACDRVAARENCGSVPDSVCEGFSDLAGVLLWAFSADGIMSCQPRVNR</sequence>
<keyword evidence="2" id="KW-1185">Reference proteome</keyword>
<protein>
    <submittedName>
        <fullName evidence="1">Uncharacterized protein</fullName>
    </submittedName>
</protein>
<comment type="caution">
    <text evidence="1">The sequence shown here is derived from an EMBL/GenBank/DDBJ whole genome shotgun (WGS) entry which is preliminary data.</text>
</comment>
<organism evidence="1 2">
    <name type="scientific">Diaporthe vaccinii</name>
    <dbReference type="NCBI Taxonomy" id="105482"/>
    <lineage>
        <taxon>Eukaryota</taxon>
        <taxon>Fungi</taxon>
        <taxon>Dikarya</taxon>
        <taxon>Ascomycota</taxon>
        <taxon>Pezizomycotina</taxon>
        <taxon>Sordariomycetes</taxon>
        <taxon>Sordariomycetidae</taxon>
        <taxon>Diaporthales</taxon>
        <taxon>Diaporthaceae</taxon>
        <taxon>Diaporthe</taxon>
        <taxon>Diaporthe eres species complex</taxon>
    </lineage>
</organism>
<name>A0ABR4EF04_9PEZI</name>
<evidence type="ECO:0000313" key="1">
    <source>
        <dbReference type="EMBL" id="KAL2281031.1"/>
    </source>
</evidence>
<proteinExistence type="predicted"/>
<dbReference type="Proteomes" id="UP001600888">
    <property type="component" value="Unassembled WGS sequence"/>
</dbReference>
<dbReference type="EMBL" id="JBAWTH010000061">
    <property type="protein sequence ID" value="KAL2281031.1"/>
    <property type="molecule type" value="Genomic_DNA"/>
</dbReference>